<evidence type="ECO:0000259" key="1">
    <source>
        <dbReference type="Pfam" id="PF25037"/>
    </source>
</evidence>
<protein>
    <submittedName>
        <fullName evidence="4">Peptidase A1 domain-containing protein</fullName>
    </submittedName>
</protein>
<reference evidence="4" key="1">
    <citation type="submission" date="2017-02" db="UniProtKB">
        <authorList>
            <consortium name="WormBaseParasite"/>
        </authorList>
    </citation>
    <scope>IDENTIFICATION</scope>
</reference>
<dbReference type="AlphaFoldDB" id="A0A0N4XBQ5"/>
<dbReference type="WBParaSite" id="HPLM_0002180001-mRNA-1">
    <property type="protein sequence ID" value="HPLM_0002180001-mRNA-1"/>
    <property type="gene ID" value="HPLM_0002180001"/>
</dbReference>
<gene>
    <name evidence="2" type="ORF">HPLM_LOCUS21789</name>
</gene>
<dbReference type="Proteomes" id="UP000268014">
    <property type="component" value="Unassembled WGS sequence"/>
</dbReference>
<name>A0A0N4XBQ5_HAEPC</name>
<dbReference type="Pfam" id="PF25037">
    <property type="entry name" value="VPS13_C"/>
    <property type="match status" value="1"/>
</dbReference>
<dbReference type="EMBL" id="UZAF01024108">
    <property type="protein sequence ID" value="VDO92395.1"/>
    <property type="molecule type" value="Genomic_DNA"/>
</dbReference>
<proteinExistence type="predicted"/>
<reference evidence="2 3" key="2">
    <citation type="submission" date="2018-11" db="EMBL/GenBank/DDBJ databases">
        <authorList>
            <consortium name="Pathogen Informatics"/>
        </authorList>
    </citation>
    <scope>NUCLEOTIDE SEQUENCE [LARGE SCALE GENOMIC DNA]</scope>
    <source>
        <strain evidence="2 3">MHpl1</strain>
    </source>
</reference>
<accession>A0A0N4XBQ5</accession>
<evidence type="ECO:0000313" key="3">
    <source>
        <dbReference type="Proteomes" id="UP000268014"/>
    </source>
</evidence>
<evidence type="ECO:0000313" key="2">
    <source>
        <dbReference type="EMBL" id="VDO92395.1"/>
    </source>
</evidence>
<feature type="domain" description="Intermembrane lipid transfer protein VPS13-like C-terminal" evidence="1">
    <location>
        <begin position="1"/>
        <end position="51"/>
    </location>
</feature>
<evidence type="ECO:0000313" key="4">
    <source>
        <dbReference type="WBParaSite" id="HPLM_0002180001-mRNA-1"/>
    </source>
</evidence>
<dbReference type="InterPro" id="IPR056748">
    <property type="entry name" value="VPS13-like_C"/>
</dbReference>
<sequence length="68" mass="7737">MGTWASDWQTEYDKMKEPIFVEKGIKIILKEKKRGFLGIGSTEGKIITFDNAEVVVVFGWVFGLLLMP</sequence>
<dbReference type="STRING" id="6290.A0A0N4XBQ5"/>
<organism evidence="4">
    <name type="scientific">Haemonchus placei</name>
    <name type="common">Barber's pole worm</name>
    <dbReference type="NCBI Taxonomy" id="6290"/>
    <lineage>
        <taxon>Eukaryota</taxon>
        <taxon>Metazoa</taxon>
        <taxon>Ecdysozoa</taxon>
        <taxon>Nematoda</taxon>
        <taxon>Chromadorea</taxon>
        <taxon>Rhabditida</taxon>
        <taxon>Rhabditina</taxon>
        <taxon>Rhabditomorpha</taxon>
        <taxon>Strongyloidea</taxon>
        <taxon>Trichostrongylidae</taxon>
        <taxon>Haemonchus</taxon>
    </lineage>
</organism>
<keyword evidence="3" id="KW-1185">Reference proteome</keyword>